<sequence>MIRNYGEGNTMNVEKYLSEKLSSHEGQKYLEFRRRNGQEADELYKKVKDEIAECHLSVTEAKGFLEFMKLVIEELSYIPVKE</sequence>
<evidence type="ECO:0000313" key="1">
    <source>
        <dbReference type="EMBL" id="DAE13574.1"/>
    </source>
</evidence>
<proteinExistence type="predicted"/>
<reference evidence="1" key="1">
    <citation type="journal article" date="2021" name="Proc. Natl. Acad. Sci. U.S.A.">
        <title>A Catalog of Tens of Thousands of Viruses from Human Metagenomes Reveals Hidden Associations with Chronic Diseases.</title>
        <authorList>
            <person name="Tisza M.J."/>
            <person name="Buck C.B."/>
        </authorList>
    </citation>
    <scope>NUCLEOTIDE SEQUENCE</scope>
    <source>
        <strain evidence="1">CtVif31</strain>
    </source>
</reference>
<name>A0A8S5Q2Q3_9CAUD</name>
<organism evidence="1">
    <name type="scientific">Siphoviridae sp. ctVif31</name>
    <dbReference type="NCBI Taxonomy" id="2825532"/>
    <lineage>
        <taxon>Viruses</taxon>
        <taxon>Duplodnaviria</taxon>
        <taxon>Heunggongvirae</taxon>
        <taxon>Uroviricota</taxon>
        <taxon>Caudoviricetes</taxon>
    </lineage>
</organism>
<protein>
    <submittedName>
        <fullName evidence="1">Uncharacterized protein</fullName>
    </submittedName>
</protein>
<dbReference type="EMBL" id="BK015567">
    <property type="protein sequence ID" value="DAE13574.1"/>
    <property type="molecule type" value="Genomic_DNA"/>
</dbReference>
<accession>A0A8S5Q2Q3</accession>